<gene>
    <name evidence="1" type="ORF">Q73A0000_04290</name>
</gene>
<keyword evidence="2" id="KW-1185">Reference proteome</keyword>
<dbReference type="RefSeq" id="WP_193812853.1">
    <property type="nucleotide sequence ID" value="NZ_CP040442.1"/>
</dbReference>
<dbReference type="Proteomes" id="UP000594195">
    <property type="component" value="Chromosome"/>
</dbReference>
<evidence type="ECO:0008006" key="3">
    <source>
        <dbReference type="Google" id="ProtNLM"/>
    </source>
</evidence>
<reference evidence="1 2" key="1">
    <citation type="submission" date="2019-05" db="EMBL/GenBank/DDBJ databases">
        <title>Chryseobacterium sp. isolated from King George Island, maritime Antarctica.</title>
        <authorList>
            <person name="Peng X."/>
        </authorList>
    </citation>
    <scope>NUCLEOTIDE SEQUENCE [LARGE SCALE GENOMIC DNA]</scope>
    <source>
        <strain evidence="1 2">7-3A</strain>
    </source>
</reference>
<protein>
    <recommendedName>
        <fullName evidence="3">Lipid/polyisoprenoid-binding YceI-like domain-containing protein</fullName>
    </recommendedName>
</protein>
<dbReference type="KEGG" id="kfa:Q73A0000_04290"/>
<dbReference type="AlphaFoldDB" id="A0A7M2Y747"/>
<sequence>MKYLLILFLGISTGLFGQVQNSFPYKNADLSKIIHNQDTFYIGQIDGDKAYKIKFESVVKNPLAPEKYIIIGVTDVEGIITNFKGEIIFKEKFAVKNNPDTVLLFGDFNFSEVSSRHNTDFFKGKIRVQTGSDISKSDGLSNVTFKGELKRAEDKTHQIWFGNFYHNDIDKVIFR</sequence>
<proteinExistence type="predicted"/>
<organism evidence="1 2">
    <name type="scientific">Kaistella flava</name>
    <name type="common">ex Peng et al. 2021</name>
    <dbReference type="NCBI Taxonomy" id="2038776"/>
    <lineage>
        <taxon>Bacteria</taxon>
        <taxon>Pseudomonadati</taxon>
        <taxon>Bacteroidota</taxon>
        <taxon>Flavobacteriia</taxon>
        <taxon>Flavobacteriales</taxon>
        <taxon>Weeksellaceae</taxon>
        <taxon>Chryseobacterium group</taxon>
        <taxon>Kaistella</taxon>
    </lineage>
</organism>
<name>A0A7M2Y747_9FLAO</name>
<accession>A0A7M2Y747</accession>
<evidence type="ECO:0000313" key="1">
    <source>
        <dbReference type="EMBL" id="QOW09639.1"/>
    </source>
</evidence>
<evidence type="ECO:0000313" key="2">
    <source>
        <dbReference type="Proteomes" id="UP000594195"/>
    </source>
</evidence>
<dbReference type="EMBL" id="CP040442">
    <property type="protein sequence ID" value="QOW09639.1"/>
    <property type="molecule type" value="Genomic_DNA"/>
</dbReference>